<keyword evidence="3" id="KW-1185">Reference proteome</keyword>
<gene>
    <name evidence="2" type="ORF">CM240_0081</name>
</gene>
<dbReference type="InterPro" id="IPR016181">
    <property type="entry name" value="Acyl_CoA_acyltransferase"/>
</dbReference>
<proteinExistence type="predicted"/>
<dbReference type="RefSeq" id="WP_044035738.1">
    <property type="nucleotide sequence ID" value="NZ_HG917868.1"/>
</dbReference>
<protein>
    <submittedName>
        <fullName evidence="2">N-acetyltransferase GCN5</fullName>
    </submittedName>
</protein>
<dbReference type="InterPro" id="IPR000182">
    <property type="entry name" value="GNAT_dom"/>
</dbReference>
<dbReference type="AlphaFoldDB" id="W6SCA8"/>
<evidence type="ECO:0000259" key="1">
    <source>
        <dbReference type="PROSITE" id="PS51186"/>
    </source>
</evidence>
<dbReference type="PATRIC" id="fig|1216932.3.peg.66"/>
<dbReference type="Gene3D" id="3.40.630.30">
    <property type="match status" value="1"/>
</dbReference>
<dbReference type="HOGENOM" id="CLU_013985_13_0_9"/>
<name>W6SCA8_9CLOT</name>
<reference evidence="2 3" key="1">
    <citation type="submission" date="2013-11" db="EMBL/GenBank/DDBJ databases">
        <title>Complete genome sequence of Clostridum sp. M2/40.</title>
        <authorList>
            <person name="Wibberg D."/>
            <person name="Puehler A."/>
            <person name="Schlueter A."/>
        </authorList>
    </citation>
    <scope>NUCLEOTIDE SEQUENCE [LARGE SCALE GENOMIC DNA]</scope>
    <source>
        <strain evidence="3">M2/40</strain>
    </source>
</reference>
<dbReference type="GO" id="GO:0016747">
    <property type="term" value="F:acyltransferase activity, transferring groups other than amino-acyl groups"/>
    <property type="evidence" value="ECO:0007669"/>
    <property type="project" value="InterPro"/>
</dbReference>
<dbReference type="OrthoDB" id="9796381at2"/>
<dbReference type="Proteomes" id="UP000019426">
    <property type="component" value="Chromosome M2/40_rep1"/>
</dbReference>
<sequence length="166" mass="19295">MEFRKAIKSDLDNIMIIIKEAQKYFKENNIDQWQDNYPNEKTILNDVNNETSYVLVKDDNIVATASISFEAEPTYNHIEGNWLTNDRYVVIHRVAVSNDYKGLRLSSTILDNAKALALKNNIHSIKIDTHKDNKAMQKVLLKNNFTYCGIIYLEDNSERIAFEKTF</sequence>
<dbReference type="EMBL" id="HG917868">
    <property type="protein sequence ID" value="CDM67260.1"/>
    <property type="molecule type" value="Genomic_DNA"/>
</dbReference>
<dbReference type="eggNOG" id="COG0456">
    <property type="taxonomic scope" value="Bacteria"/>
</dbReference>
<dbReference type="Pfam" id="PF00583">
    <property type="entry name" value="Acetyltransf_1"/>
    <property type="match status" value="1"/>
</dbReference>
<dbReference type="KEGG" id="clt:CM240_0081"/>
<evidence type="ECO:0000313" key="3">
    <source>
        <dbReference type="Proteomes" id="UP000019426"/>
    </source>
</evidence>
<evidence type="ECO:0000313" key="2">
    <source>
        <dbReference type="EMBL" id="CDM67260.1"/>
    </source>
</evidence>
<accession>W6SCA8</accession>
<feature type="domain" description="N-acetyltransferase" evidence="1">
    <location>
        <begin position="1"/>
        <end position="166"/>
    </location>
</feature>
<dbReference type="SUPFAM" id="SSF55729">
    <property type="entry name" value="Acyl-CoA N-acyltransferases (Nat)"/>
    <property type="match status" value="1"/>
</dbReference>
<keyword evidence="2" id="KW-0808">Transferase</keyword>
<organism evidence="2 3">
    <name type="scientific">Clostridium bornimense</name>
    <dbReference type="NCBI Taxonomy" id="1216932"/>
    <lineage>
        <taxon>Bacteria</taxon>
        <taxon>Bacillati</taxon>
        <taxon>Bacillota</taxon>
        <taxon>Clostridia</taxon>
        <taxon>Eubacteriales</taxon>
        <taxon>Clostridiaceae</taxon>
        <taxon>Clostridium</taxon>
    </lineage>
</organism>
<dbReference type="PROSITE" id="PS51186">
    <property type="entry name" value="GNAT"/>
    <property type="match status" value="1"/>
</dbReference>